<dbReference type="Proteomes" id="UP000007845">
    <property type="component" value="Chromosome"/>
</dbReference>
<dbReference type="SMR" id="F0JL33"/>
<evidence type="ECO:0000256" key="2">
    <source>
        <dbReference type="ARBA" id="ARBA00022428"/>
    </source>
</evidence>
<dbReference type="Gene3D" id="3.40.190.10">
    <property type="entry name" value="Periplasmic binding protein-like II"/>
    <property type="match status" value="2"/>
</dbReference>
<dbReference type="RefSeq" id="WP_014324056.1">
    <property type="nucleotide sequence ID" value="NC_016803.1"/>
</dbReference>
<dbReference type="UniPathway" id="UPA00079"/>
<dbReference type="InterPro" id="IPR030868">
    <property type="entry name" value="MqnA"/>
</dbReference>
<keyword evidence="3 4" id="KW-0456">Lyase</keyword>
<reference evidence="5 6" key="1">
    <citation type="journal article" date="2011" name="J. Bacteriol.">
        <title>Genome sequence of the mercury-methylating strain Desulfovibrio desulfuricans ND132.</title>
        <authorList>
            <person name="Brown S.D."/>
            <person name="Gilmour C.C."/>
            <person name="Kucken A.M."/>
            <person name="Wall J.D."/>
            <person name="Elias D.A."/>
            <person name="Brandt C.C."/>
            <person name="Podar M."/>
            <person name="Chertkov O."/>
            <person name="Held B."/>
            <person name="Bruce D.C."/>
            <person name="Detter J.C."/>
            <person name="Tapia R."/>
            <person name="Han C.S."/>
            <person name="Goodwin L.A."/>
            <person name="Cheng J.F."/>
            <person name="Pitluck S."/>
            <person name="Woyke T."/>
            <person name="Mikhailova N."/>
            <person name="Ivanova N.N."/>
            <person name="Han J."/>
            <person name="Lucas S."/>
            <person name="Lapidus A.L."/>
            <person name="Land M.L."/>
            <person name="Hauser L.J."/>
            <person name="Palumbo A.V."/>
        </authorList>
    </citation>
    <scope>NUCLEOTIDE SEQUENCE [LARGE SCALE GENOMIC DNA]</scope>
    <source>
        <strain evidence="5 6">ND132</strain>
    </source>
</reference>
<protein>
    <recommendedName>
        <fullName evidence="4">Chorismate dehydratase</fullName>
        <ecNumber evidence="4">4.2.1.151</ecNumber>
    </recommendedName>
    <alternativeName>
        <fullName evidence="4">Menaquinone biosynthetic enzyme MqnA</fullName>
    </alternativeName>
</protein>
<dbReference type="SUPFAM" id="SSF53850">
    <property type="entry name" value="Periplasmic binding protein-like II"/>
    <property type="match status" value="1"/>
</dbReference>
<accession>F0JL33</accession>
<organism evidence="5 6">
    <name type="scientific">Pseudodesulfovibrio mercurii</name>
    <dbReference type="NCBI Taxonomy" id="641491"/>
    <lineage>
        <taxon>Bacteria</taxon>
        <taxon>Pseudomonadati</taxon>
        <taxon>Thermodesulfobacteriota</taxon>
        <taxon>Desulfovibrionia</taxon>
        <taxon>Desulfovibrionales</taxon>
        <taxon>Desulfovibrionaceae</taxon>
    </lineage>
</organism>
<gene>
    <name evidence="4" type="primary">mqnA</name>
    <name evidence="5" type="ORF">DND132_3429</name>
</gene>
<dbReference type="EMBL" id="CP003220">
    <property type="protein sequence ID" value="EGB16632.1"/>
    <property type="molecule type" value="Genomic_DNA"/>
</dbReference>
<proteinExistence type="inferred from homology"/>
<evidence type="ECO:0000256" key="3">
    <source>
        <dbReference type="ARBA" id="ARBA00023239"/>
    </source>
</evidence>
<evidence type="ECO:0000256" key="4">
    <source>
        <dbReference type="HAMAP-Rule" id="MF_00995"/>
    </source>
</evidence>
<dbReference type="EC" id="4.2.1.151" evidence="4"/>
<dbReference type="HOGENOM" id="CLU_059898_0_0_7"/>
<keyword evidence="2 4" id="KW-0474">Menaquinone biosynthesis</keyword>
<dbReference type="CDD" id="cd13634">
    <property type="entry name" value="PBP2_Sco4506"/>
    <property type="match status" value="1"/>
</dbReference>
<evidence type="ECO:0000256" key="1">
    <source>
        <dbReference type="ARBA" id="ARBA00004863"/>
    </source>
</evidence>
<dbReference type="HAMAP" id="MF_00995">
    <property type="entry name" value="MqnA"/>
    <property type="match status" value="1"/>
</dbReference>
<evidence type="ECO:0000313" key="5">
    <source>
        <dbReference type="EMBL" id="EGB16632.1"/>
    </source>
</evidence>
<comment type="catalytic activity">
    <reaction evidence="4">
        <text>chorismate = 3-[(1-carboxyvinyl)-oxy]benzoate + H2O</text>
        <dbReference type="Rhea" id="RHEA:40051"/>
        <dbReference type="ChEBI" id="CHEBI:15377"/>
        <dbReference type="ChEBI" id="CHEBI:29748"/>
        <dbReference type="ChEBI" id="CHEBI:76981"/>
        <dbReference type="EC" id="4.2.1.151"/>
    </reaction>
</comment>
<dbReference type="eggNOG" id="COG1427">
    <property type="taxonomic scope" value="Bacteria"/>
</dbReference>
<dbReference type="GO" id="GO:0009234">
    <property type="term" value="P:menaquinone biosynthetic process"/>
    <property type="evidence" value="ECO:0007669"/>
    <property type="project" value="UniProtKB-UniRule"/>
</dbReference>
<sequence length="276" mass="30809">MSVRLGKIGYLNVLPIYHPLETGILPMDCEVTSGPPAELNRLMDAGLLDVSAASSVEYARHADKYYLIPDIAIGSRGPVQSVLLLSRRPVEELDRRTILVSAQTHTSAALLRVLQAKLWKIRTVFTTGSATDVLGTGERPQAILCIGDEALNLRYHPDYPYRIDLGEAWRELTGLPFIFGVWIVSRESWNRDREKVEQAANLLLAGKHWGEENIADVCVMAAEESCLNDEEMCSYFDGLVYDLGPEEQRGMRAFYESLVETGIIERVPELVFLPSA</sequence>
<comment type="similarity">
    <text evidence="4">Belongs to the MqnA/MqnD family. MqnA subfamily.</text>
</comment>
<dbReference type="Pfam" id="PF02621">
    <property type="entry name" value="VitK2_biosynth"/>
    <property type="match status" value="1"/>
</dbReference>
<comment type="function">
    <text evidence="4">Catalyzes the dehydration of chorismate into 3-[(1-carboxyvinyl)oxy]benzoate, a step in the biosynthesis of menaquinone (MK, vitamin K2).</text>
</comment>
<dbReference type="PANTHER" id="PTHR37690:SF1">
    <property type="entry name" value="CHORISMATE DEHYDRATASE"/>
    <property type="match status" value="1"/>
</dbReference>
<dbReference type="GO" id="GO:0016836">
    <property type="term" value="F:hydro-lyase activity"/>
    <property type="evidence" value="ECO:0007669"/>
    <property type="project" value="UniProtKB-UniRule"/>
</dbReference>
<dbReference type="KEGG" id="ddn:DND132_3429"/>
<dbReference type="PANTHER" id="PTHR37690">
    <property type="entry name" value="CHORISMATE DEHYDRATASE"/>
    <property type="match status" value="1"/>
</dbReference>
<name>F0JL33_9BACT</name>
<keyword evidence="6" id="KW-1185">Reference proteome</keyword>
<comment type="pathway">
    <text evidence="1 4">Quinol/quinone metabolism; menaquinone biosynthesis.</text>
</comment>
<evidence type="ECO:0000313" key="6">
    <source>
        <dbReference type="Proteomes" id="UP000007845"/>
    </source>
</evidence>
<dbReference type="InterPro" id="IPR003773">
    <property type="entry name" value="Menaquinone_biosynth"/>
</dbReference>
<dbReference type="STRING" id="641491.DND132_3429"/>
<dbReference type="AlphaFoldDB" id="F0JL33"/>
<dbReference type="OrthoDB" id="9810112at2"/>